<organism evidence="1 2">
    <name type="scientific">Clunio marinus</name>
    <dbReference type="NCBI Taxonomy" id="568069"/>
    <lineage>
        <taxon>Eukaryota</taxon>
        <taxon>Metazoa</taxon>
        <taxon>Ecdysozoa</taxon>
        <taxon>Arthropoda</taxon>
        <taxon>Hexapoda</taxon>
        <taxon>Insecta</taxon>
        <taxon>Pterygota</taxon>
        <taxon>Neoptera</taxon>
        <taxon>Endopterygota</taxon>
        <taxon>Diptera</taxon>
        <taxon>Nematocera</taxon>
        <taxon>Chironomoidea</taxon>
        <taxon>Chironomidae</taxon>
        <taxon>Clunio</taxon>
    </lineage>
</organism>
<name>A0A1J1IW43_9DIPT</name>
<dbReference type="AlphaFoldDB" id="A0A1J1IW43"/>
<reference evidence="1 2" key="1">
    <citation type="submission" date="2015-04" db="EMBL/GenBank/DDBJ databases">
        <authorList>
            <person name="Syromyatnikov M.Y."/>
            <person name="Popov V.N."/>
        </authorList>
    </citation>
    <scope>NUCLEOTIDE SEQUENCE [LARGE SCALE GENOMIC DNA]</scope>
</reference>
<dbReference type="Proteomes" id="UP000183832">
    <property type="component" value="Unassembled WGS sequence"/>
</dbReference>
<gene>
    <name evidence="1" type="ORF">CLUMA_CG017514</name>
</gene>
<evidence type="ECO:0000313" key="2">
    <source>
        <dbReference type="Proteomes" id="UP000183832"/>
    </source>
</evidence>
<sequence length="77" mass="8942">MSETDIWGENELRNNLIAFVIWEMQKVSQNMINSASLKLLCISDEISKNGRKAFENLRSVRIKKLTTGETRKKSRKN</sequence>
<evidence type="ECO:0000313" key="1">
    <source>
        <dbReference type="EMBL" id="CRL04429.1"/>
    </source>
</evidence>
<dbReference type="EMBL" id="CVRI01000063">
    <property type="protein sequence ID" value="CRL04429.1"/>
    <property type="molecule type" value="Genomic_DNA"/>
</dbReference>
<keyword evidence="2" id="KW-1185">Reference proteome</keyword>
<proteinExistence type="predicted"/>
<accession>A0A1J1IW43</accession>
<protein>
    <submittedName>
        <fullName evidence="1">CLUMA_CG017514, isoform A</fullName>
    </submittedName>
</protein>